<dbReference type="PANTHER" id="PTHR31669:SF302">
    <property type="entry name" value="PROTEIN FAR1-RELATED SEQUENCE"/>
    <property type="match status" value="1"/>
</dbReference>
<dbReference type="GO" id="GO:0005634">
    <property type="term" value="C:nucleus"/>
    <property type="evidence" value="ECO:0007669"/>
    <property type="project" value="UniProtKB-SubCell"/>
</dbReference>
<comment type="subcellular location">
    <subcellularLocation>
        <location evidence="1">Nucleus</location>
    </subcellularLocation>
</comment>
<dbReference type="Pfam" id="PF10551">
    <property type="entry name" value="MULE"/>
    <property type="match status" value="1"/>
</dbReference>
<comment type="caution">
    <text evidence="4">The sequence shown here is derived from an EMBL/GenBank/DDBJ whole genome shotgun (WGS) entry which is preliminary data.</text>
</comment>
<feature type="compositionally biased region" description="Acidic residues" evidence="2">
    <location>
        <begin position="328"/>
        <end position="339"/>
    </location>
</feature>
<evidence type="ECO:0000256" key="2">
    <source>
        <dbReference type="SAM" id="MobiDB-lite"/>
    </source>
</evidence>
<gene>
    <name evidence="4" type="ORF">SO802_022586</name>
</gene>
<feature type="domain" description="MULE transposase" evidence="3">
    <location>
        <begin position="3"/>
        <end position="39"/>
    </location>
</feature>
<keyword evidence="1" id="KW-0863">Zinc-finger</keyword>
<sequence>MWGKEPKSIITDQDLAMGATIAKVFPRTRHRLCLWHIKNKFPEKLSHIYHKKSIFKRELKRCIRESSSVEKFEEAWKSLILTYGLERNKWLEGLYNIRESWVPVYNRNTFFAGMNTTQRSESINVFFDSFVNSRTTLKDFVVKFAKAVDSRYEKERKEDFDSRHKTPCLVIGSKIEHQAASIYTRTIFSKFQKELVSSNHFTKEKVEKNGTFYRYEVTSSFDPDKEDDEMDMHHKSGESADIVEVKDCSVIVPLNIKDPRVSQTKGRKKSTEKQGPGGKIKGGLEISLARATTKRRSCQLCGGYGHNRRTCKQYNGEGSDYQDKENITEVDDNDIDDLA</sequence>
<dbReference type="GO" id="GO:0006355">
    <property type="term" value="P:regulation of DNA-templated transcription"/>
    <property type="evidence" value="ECO:0007669"/>
    <property type="project" value="UniProtKB-UniRule"/>
</dbReference>
<dbReference type="GO" id="GO:0008270">
    <property type="term" value="F:zinc ion binding"/>
    <property type="evidence" value="ECO:0007669"/>
    <property type="project" value="UniProtKB-UniRule"/>
</dbReference>
<name>A0AAW2C5Q5_9ROSI</name>
<evidence type="ECO:0000256" key="1">
    <source>
        <dbReference type="RuleBase" id="RU367018"/>
    </source>
</evidence>
<evidence type="ECO:0000313" key="5">
    <source>
        <dbReference type="Proteomes" id="UP001459277"/>
    </source>
</evidence>
<keyword evidence="1" id="KW-0862">Zinc</keyword>
<evidence type="ECO:0000259" key="3">
    <source>
        <dbReference type="Pfam" id="PF10551"/>
    </source>
</evidence>
<dbReference type="AlphaFoldDB" id="A0AAW2C5Q5"/>
<protein>
    <recommendedName>
        <fullName evidence="1">Protein FAR1-RELATED SEQUENCE</fullName>
    </recommendedName>
</protein>
<evidence type="ECO:0000313" key="4">
    <source>
        <dbReference type="EMBL" id="KAK9992883.1"/>
    </source>
</evidence>
<dbReference type="PANTHER" id="PTHR31669">
    <property type="entry name" value="PROTEIN FAR1-RELATED SEQUENCE 10-RELATED"/>
    <property type="match status" value="1"/>
</dbReference>
<dbReference type="EMBL" id="JAZDWU010000008">
    <property type="protein sequence ID" value="KAK9992883.1"/>
    <property type="molecule type" value="Genomic_DNA"/>
</dbReference>
<feature type="region of interest" description="Disordered" evidence="2">
    <location>
        <begin position="313"/>
        <end position="339"/>
    </location>
</feature>
<keyword evidence="1" id="KW-0539">Nucleus</keyword>
<keyword evidence="1" id="KW-0479">Metal-binding</keyword>
<organism evidence="4 5">
    <name type="scientific">Lithocarpus litseifolius</name>
    <dbReference type="NCBI Taxonomy" id="425828"/>
    <lineage>
        <taxon>Eukaryota</taxon>
        <taxon>Viridiplantae</taxon>
        <taxon>Streptophyta</taxon>
        <taxon>Embryophyta</taxon>
        <taxon>Tracheophyta</taxon>
        <taxon>Spermatophyta</taxon>
        <taxon>Magnoliopsida</taxon>
        <taxon>eudicotyledons</taxon>
        <taxon>Gunneridae</taxon>
        <taxon>Pentapetalae</taxon>
        <taxon>rosids</taxon>
        <taxon>fabids</taxon>
        <taxon>Fagales</taxon>
        <taxon>Fagaceae</taxon>
        <taxon>Lithocarpus</taxon>
    </lineage>
</organism>
<feature type="region of interest" description="Disordered" evidence="2">
    <location>
        <begin position="259"/>
        <end position="282"/>
    </location>
</feature>
<comment type="function">
    <text evidence="1">Putative transcription activator involved in regulating light control of development.</text>
</comment>
<proteinExistence type="inferred from homology"/>
<keyword evidence="5" id="KW-1185">Reference proteome</keyword>
<comment type="similarity">
    <text evidence="1">Belongs to the FHY3/FAR1 family.</text>
</comment>
<accession>A0AAW2C5Q5</accession>
<dbReference type="Proteomes" id="UP001459277">
    <property type="component" value="Unassembled WGS sequence"/>
</dbReference>
<reference evidence="4 5" key="1">
    <citation type="submission" date="2024-01" db="EMBL/GenBank/DDBJ databases">
        <title>A telomere-to-telomere, gap-free genome of sweet tea (Lithocarpus litseifolius).</title>
        <authorList>
            <person name="Zhou J."/>
        </authorList>
    </citation>
    <scope>NUCLEOTIDE SEQUENCE [LARGE SCALE GENOMIC DNA]</scope>
    <source>
        <strain evidence="4">Zhou-2022a</strain>
        <tissue evidence="4">Leaf</tissue>
    </source>
</reference>
<dbReference type="InterPro" id="IPR018289">
    <property type="entry name" value="MULE_transposase_dom"/>
</dbReference>
<dbReference type="InterPro" id="IPR031052">
    <property type="entry name" value="FHY3/FAR1"/>
</dbReference>